<evidence type="ECO:0000256" key="3">
    <source>
        <dbReference type="ARBA" id="ARBA00022801"/>
    </source>
</evidence>
<dbReference type="RefSeq" id="WP_245707475.1">
    <property type="nucleotide sequence ID" value="NZ_FNBE01000008.1"/>
</dbReference>
<dbReference type="AlphaFoldDB" id="A0A1G7Q948"/>
<evidence type="ECO:0000256" key="2">
    <source>
        <dbReference type="ARBA" id="ARBA00005582"/>
    </source>
</evidence>
<dbReference type="CDD" id="cd02883">
    <property type="entry name" value="NUDIX_Hydrolase"/>
    <property type="match status" value="1"/>
</dbReference>
<organism evidence="6 7">
    <name type="scientific">Pseudonocardia oroxyli</name>
    <dbReference type="NCBI Taxonomy" id="366584"/>
    <lineage>
        <taxon>Bacteria</taxon>
        <taxon>Bacillati</taxon>
        <taxon>Actinomycetota</taxon>
        <taxon>Actinomycetes</taxon>
        <taxon>Pseudonocardiales</taxon>
        <taxon>Pseudonocardiaceae</taxon>
        <taxon>Pseudonocardia</taxon>
    </lineage>
</organism>
<accession>A0A1G7Q948</accession>
<dbReference type="PROSITE" id="PS00893">
    <property type="entry name" value="NUDIX_BOX"/>
    <property type="match status" value="1"/>
</dbReference>
<comment type="similarity">
    <text evidence="2 4">Belongs to the Nudix hydrolase family.</text>
</comment>
<dbReference type="Gene3D" id="3.90.79.10">
    <property type="entry name" value="Nucleoside Triphosphate Pyrophosphohydrolase"/>
    <property type="match status" value="1"/>
</dbReference>
<dbReference type="PANTHER" id="PTHR43046">
    <property type="entry name" value="GDP-MANNOSE MANNOSYL HYDROLASE"/>
    <property type="match status" value="1"/>
</dbReference>
<keyword evidence="3 4" id="KW-0378">Hydrolase</keyword>
<dbReference type="PRINTS" id="PR00502">
    <property type="entry name" value="NUDIXFAMILY"/>
</dbReference>
<evidence type="ECO:0000256" key="1">
    <source>
        <dbReference type="ARBA" id="ARBA00001946"/>
    </source>
</evidence>
<dbReference type="PANTHER" id="PTHR43046:SF14">
    <property type="entry name" value="MUTT_NUDIX FAMILY PROTEIN"/>
    <property type="match status" value="1"/>
</dbReference>
<dbReference type="SUPFAM" id="SSF55811">
    <property type="entry name" value="Nudix"/>
    <property type="match status" value="1"/>
</dbReference>
<dbReference type="InterPro" id="IPR020476">
    <property type="entry name" value="Nudix_hydrolase"/>
</dbReference>
<dbReference type="Pfam" id="PF00293">
    <property type="entry name" value="NUDIX"/>
    <property type="match status" value="1"/>
</dbReference>
<keyword evidence="7" id="KW-1185">Reference proteome</keyword>
<dbReference type="EMBL" id="FNBE01000008">
    <property type="protein sequence ID" value="SDF95004.1"/>
    <property type="molecule type" value="Genomic_DNA"/>
</dbReference>
<feature type="domain" description="Nudix hydrolase" evidence="5">
    <location>
        <begin position="6"/>
        <end position="141"/>
    </location>
</feature>
<dbReference type="InterPro" id="IPR020084">
    <property type="entry name" value="NUDIX_hydrolase_CS"/>
</dbReference>
<comment type="cofactor">
    <cofactor evidence="1">
        <name>Mg(2+)</name>
        <dbReference type="ChEBI" id="CHEBI:18420"/>
    </cofactor>
</comment>
<dbReference type="Proteomes" id="UP000198967">
    <property type="component" value="Unassembled WGS sequence"/>
</dbReference>
<evidence type="ECO:0000259" key="5">
    <source>
        <dbReference type="PROSITE" id="PS51462"/>
    </source>
</evidence>
<evidence type="ECO:0000313" key="6">
    <source>
        <dbReference type="EMBL" id="SDF95004.1"/>
    </source>
</evidence>
<gene>
    <name evidence="6" type="ORF">SAMN05216377_1086</name>
</gene>
<proteinExistence type="inferred from homology"/>
<dbReference type="STRING" id="366584.SAMN05216377_1086"/>
<dbReference type="PROSITE" id="PS51462">
    <property type="entry name" value="NUDIX"/>
    <property type="match status" value="1"/>
</dbReference>
<dbReference type="InterPro" id="IPR015797">
    <property type="entry name" value="NUDIX_hydrolase-like_dom_sf"/>
</dbReference>
<reference evidence="6 7" key="1">
    <citation type="submission" date="2016-10" db="EMBL/GenBank/DDBJ databases">
        <authorList>
            <person name="de Groot N.N."/>
        </authorList>
    </citation>
    <scope>NUCLEOTIDE SEQUENCE [LARGE SCALE GENOMIC DNA]</scope>
    <source>
        <strain evidence="6 7">CGMCC 4.3143</strain>
    </source>
</reference>
<dbReference type="InterPro" id="IPR000086">
    <property type="entry name" value="NUDIX_hydrolase_dom"/>
</dbReference>
<sequence length="153" mass="16601">MSLRRVVRPAAYVVCVRAGRVLLARWTGPRGPEWTLPGGGLDHGEDPRDAAVREVEEETGYTVALDRLLTVDSVHFPDANWGRDERIDLQGIRIVYAGHVTGGTLRHEIGGSTDRAEWFDRAEVSTLPRVSLVDIGLAAADAADPGAHAARAR</sequence>
<name>A0A1G7Q948_PSEOR</name>
<evidence type="ECO:0000256" key="4">
    <source>
        <dbReference type="RuleBase" id="RU003476"/>
    </source>
</evidence>
<protein>
    <submittedName>
        <fullName evidence="6">ADP-ribose pyrophosphatase YjhB, NUDIX family</fullName>
    </submittedName>
</protein>
<dbReference type="GO" id="GO:0016787">
    <property type="term" value="F:hydrolase activity"/>
    <property type="evidence" value="ECO:0007669"/>
    <property type="project" value="UniProtKB-KW"/>
</dbReference>
<evidence type="ECO:0000313" key="7">
    <source>
        <dbReference type="Proteomes" id="UP000198967"/>
    </source>
</evidence>